<dbReference type="Pfam" id="PF13649">
    <property type="entry name" value="Methyltransf_25"/>
    <property type="match status" value="1"/>
</dbReference>
<keyword evidence="2" id="KW-0489">Methyltransferase</keyword>
<dbReference type="OrthoDB" id="8595155at2"/>
<sequence length="205" mass="22473">MNWAAPFYDVYCRAVGLGQGFRGQTLQVAAIRAGEAILDVGCGTGVLTRRAGEAAGPAASAVGIDPGQDMIRVAKENAQRLGSRAAFKVAAIEQLPFENARFDVVLASLMLHHLPPDLKRQGLREVYRVLKPGGRFIVADFYRPANPLWWLVAWPFLFMPTTADNFHGTLPDYFREAGFDPVQGNGRRAGILAFWTAIKPEEKTS</sequence>
<dbReference type="EMBL" id="LDUG01000036">
    <property type="protein sequence ID" value="KVW94389.1"/>
    <property type="molecule type" value="Genomic_DNA"/>
</dbReference>
<dbReference type="Gene3D" id="3.40.50.150">
    <property type="entry name" value="Vaccinia Virus protein VP39"/>
    <property type="match status" value="1"/>
</dbReference>
<evidence type="ECO:0000313" key="2">
    <source>
        <dbReference type="EMBL" id="KVW94389.1"/>
    </source>
</evidence>
<dbReference type="SUPFAM" id="SSF53335">
    <property type="entry name" value="S-adenosyl-L-methionine-dependent methyltransferases"/>
    <property type="match status" value="1"/>
</dbReference>
<reference evidence="2 3" key="1">
    <citation type="journal article" date="2015" name="Appl. Environ. Microbiol.">
        <title>Aerobic and Anaerobic Thiosulfate Oxidation by a Cold-Adapted, Subglacial Chemoautotroph.</title>
        <authorList>
            <person name="Harrold Z.R."/>
            <person name="Skidmore M.L."/>
            <person name="Hamilton T.L."/>
            <person name="Desch L."/>
            <person name="Amada K."/>
            <person name="van Gelder W."/>
            <person name="Glover K."/>
            <person name="Roden E.E."/>
            <person name="Boyd E.S."/>
        </authorList>
    </citation>
    <scope>NUCLEOTIDE SEQUENCE [LARGE SCALE GENOMIC DNA]</scope>
    <source>
        <strain evidence="2 3">RG</strain>
    </source>
</reference>
<keyword evidence="2" id="KW-0808">Transferase</keyword>
<accession>A0A106BKY5</accession>
<dbReference type="PATRIC" id="fig|36861.3.peg.2284"/>
<dbReference type="GO" id="GO:0032259">
    <property type="term" value="P:methylation"/>
    <property type="evidence" value="ECO:0007669"/>
    <property type="project" value="UniProtKB-KW"/>
</dbReference>
<feature type="domain" description="Methyltransferase" evidence="1">
    <location>
        <begin position="37"/>
        <end position="134"/>
    </location>
</feature>
<name>A0A106BKY5_THIDE</name>
<dbReference type="PANTHER" id="PTHR42912">
    <property type="entry name" value="METHYLTRANSFERASE"/>
    <property type="match status" value="1"/>
</dbReference>
<dbReference type="InterPro" id="IPR050508">
    <property type="entry name" value="Methyltransf_Superfamily"/>
</dbReference>
<dbReference type="GO" id="GO:0008168">
    <property type="term" value="F:methyltransferase activity"/>
    <property type="evidence" value="ECO:0007669"/>
    <property type="project" value="UniProtKB-KW"/>
</dbReference>
<evidence type="ECO:0000313" key="3">
    <source>
        <dbReference type="Proteomes" id="UP000064243"/>
    </source>
</evidence>
<protein>
    <submittedName>
        <fullName evidence="2">SAM-dependent methyltransferase</fullName>
    </submittedName>
</protein>
<dbReference type="Proteomes" id="UP000064243">
    <property type="component" value="Unassembled WGS sequence"/>
</dbReference>
<comment type="caution">
    <text evidence="2">The sequence shown here is derived from an EMBL/GenBank/DDBJ whole genome shotgun (WGS) entry which is preliminary data.</text>
</comment>
<dbReference type="AlphaFoldDB" id="A0A106BKY5"/>
<dbReference type="CDD" id="cd02440">
    <property type="entry name" value="AdoMet_MTases"/>
    <property type="match status" value="1"/>
</dbReference>
<dbReference type="InterPro" id="IPR041698">
    <property type="entry name" value="Methyltransf_25"/>
</dbReference>
<organism evidence="2 3">
    <name type="scientific">Thiobacillus denitrificans</name>
    <dbReference type="NCBI Taxonomy" id="36861"/>
    <lineage>
        <taxon>Bacteria</taxon>
        <taxon>Pseudomonadati</taxon>
        <taxon>Pseudomonadota</taxon>
        <taxon>Betaproteobacteria</taxon>
        <taxon>Nitrosomonadales</taxon>
        <taxon>Thiobacillaceae</taxon>
        <taxon>Thiobacillus</taxon>
    </lineage>
</organism>
<dbReference type="InterPro" id="IPR029063">
    <property type="entry name" value="SAM-dependent_MTases_sf"/>
</dbReference>
<evidence type="ECO:0000259" key="1">
    <source>
        <dbReference type="Pfam" id="PF13649"/>
    </source>
</evidence>
<gene>
    <name evidence="2" type="ORF">ABW22_12515</name>
</gene>
<keyword evidence="3" id="KW-1185">Reference proteome</keyword>
<proteinExistence type="predicted"/>